<evidence type="ECO:0000256" key="1">
    <source>
        <dbReference type="SAM" id="MobiDB-lite"/>
    </source>
</evidence>
<reference evidence="3 4" key="1">
    <citation type="submission" date="2023-01" db="EMBL/GenBank/DDBJ databases">
        <title>Analysis of 21 Apiospora genomes using comparative genomics revels a genus with tremendous synthesis potential of carbohydrate active enzymes and secondary metabolites.</title>
        <authorList>
            <person name="Sorensen T."/>
        </authorList>
    </citation>
    <scope>NUCLEOTIDE SEQUENCE [LARGE SCALE GENOMIC DNA]</scope>
    <source>
        <strain evidence="3 4">CBS 83171</strain>
    </source>
</reference>
<organism evidence="3 4">
    <name type="scientific">Apiospora saccharicola</name>
    <dbReference type="NCBI Taxonomy" id="335842"/>
    <lineage>
        <taxon>Eukaryota</taxon>
        <taxon>Fungi</taxon>
        <taxon>Dikarya</taxon>
        <taxon>Ascomycota</taxon>
        <taxon>Pezizomycotina</taxon>
        <taxon>Sordariomycetes</taxon>
        <taxon>Xylariomycetidae</taxon>
        <taxon>Amphisphaeriales</taxon>
        <taxon>Apiosporaceae</taxon>
        <taxon>Apiospora</taxon>
    </lineage>
</organism>
<dbReference type="InterPro" id="IPR001810">
    <property type="entry name" value="F-box_dom"/>
</dbReference>
<keyword evidence="4" id="KW-1185">Reference proteome</keyword>
<feature type="domain" description="F-box" evidence="2">
    <location>
        <begin position="36"/>
        <end position="79"/>
    </location>
</feature>
<evidence type="ECO:0000313" key="4">
    <source>
        <dbReference type="Proteomes" id="UP001446871"/>
    </source>
</evidence>
<sequence length="649" mass="72251">MEPKRMASVVSLMKRVALRGPECFGSRKPVPRDPARPSLAGFPDHLLSLILEHLAEDDLIKVSTICLSLYEQARYVQHRVVRISLDHEHREHVKKRLDLVVRRRLQPAIRVLEVTGMIRFRVDEEEAKEILDQLGSLIVDMTGLRHLHWQLLNPQTTAALPPTLLNSLPVRSRLHVSFYCGAQGAAAARDFLLCLKNNQNLQTVTYEVMYFESPQEMPTTMAVLQEVLLSCPNLTRLYAKSADPSVRELTRLRQFIGLNLADGEIPAAVALEEIGLGAYDWGARCLGGQDGLPDGPRPEHLHWAEKLDWSRLTKLHDADEMAAQHLVPKMTNLKYLELGPDQPDPSRLVAQVCSPLEGLSLAGHMWAGTISKNSHQPHALNIAAAKFGASLRELRVHGAGVDAYYVYGIPSELLELGRAFPRLETLELDAKMDSSGGGNGGGGDKDNSKNNDPPWAVYLDAIAEGFPSLRTLELWTKQHDSSSSPPVAAGAARRMFARLRERNQHIQRLVLHSGSINQSGEFSISVDCGFISLECTVAYKSDASGDHNSYIRVTSPDLGSELNLCLDDFAQMTEGDERRPTWSGDVSKLDERSMLLKAALEGPQVRRDWEKWRANLPPWNQHPGGSVRRTLRNARYMARIAKEVTGGEF</sequence>
<evidence type="ECO:0000313" key="3">
    <source>
        <dbReference type="EMBL" id="KAK8059230.1"/>
    </source>
</evidence>
<proteinExistence type="predicted"/>
<dbReference type="EMBL" id="JAQQWM010000006">
    <property type="protein sequence ID" value="KAK8059230.1"/>
    <property type="molecule type" value="Genomic_DNA"/>
</dbReference>
<dbReference type="InterPro" id="IPR032675">
    <property type="entry name" value="LRR_dom_sf"/>
</dbReference>
<dbReference type="Gene3D" id="3.80.10.10">
    <property type="entry name" value="Ribonuclease Inhibitor"/>
    <property type="match status" value="1"/>
</dbReference>
<gene>
    <name evidence="3" type="ORF">PG996_009160</name>
</gene>
<dbReference type="PROSITE" id="PS50181">
    <property type="entry name" value="FBOX"/>
    <property type="match status" value="1"/>
</dbReference>
<name>A0ABR1UJY5_9PEZI</name>
<evidence type="ECO:0000259" key="2">
    <source>
        <dbReference type="PROSITE" id="PS50181"/>
    </source>
</evidence>
<protein>
    <recommendedName>
        <fullName evidence="2">F-box domain-containing protein</fullName>
    </recommendedName>
</protein>
<dbReference type="Proteomes" id="UP001446871">
    <property type="component" value="Unassembled WGS sequence"/>
</dbReference>
<comment type="caution">
    <text evidence="3">The sequence shown here is derived from an EMBL/GenBank/DDBJ whole genome shotgun (WGS) entry which is preliminary data.</text>
</comment>
<dbReference type="SUPFAM" id="SSF52047">
    <property type="entry name" value="RNI-like"/>
    <property type="match status" value="1"/>
</dbReference>
<feature type="region of interest" description="Disordered" evidence="1">
    <location>
        <begin position="431"/>
        <end position="450"/>
    </location>
</feature>
<accession>A0ABR1UJY5</accession>